<evidence type="ECO:0000256" key="4">
    <source>
        <dbReference type="ARBA" id="ARBA00022775"/>
    </source>
</evidence>
<dbReference type="GO" id="GO:0006887">
    <property type="term" value="P:exocytosis"/>
    <property type="evidence" value="ECO:0007669"/>
    <property type="project" value="TreeGrafter"/>
</dbReference>
<dbReference type="GO" id="GO:0005886">
    <property type="term" value="C:plasma membrane"/>
    <property type="evidence" value="ECO:0007669"/>
    <property type="project" value="TreeGrafter"/>
</dbReference>
<comment type="subcellular location">
    <subcellularLocation>
        <location evidence="1">Membrane</location>
        <topology evidence="1">Single-pass type IV membrane protein</topology>
    </subcellularLocation>
</comment>
<dbReference type="SMART" id="SM00503">
    <property type="entry name" value="SynN"/>
    <property type="match status" value="1"/>
</dbReference>
<keyword evidence="4" id="KW-0813">Transport</keyword>
<gene>
    <name evidence="8" type="ORF">TCAL_05086</name>
</gene>
<dbReference type="GO" id="GO:0005484">
    <property type="term" value="F:SNAP receptor activity"/>
    <property type="evidence" value="ECO:0007669"/>
    <property type="project" value="TreeGrafter"/>
</dbReference>
<accession>A0A553NVI0</accession>
<evidence type="ECO:0000256" key="5">
    <source>
        <dbReference type="ARBA" id="ARBA00022989"/>
    </source>
</evidence>
<dbReference type="STRING" id="6832.A0A553NVI0"/>
<dbReference type="AlphaFoldDB" id="A0A553NVI0"/>
<keyword evidence="5" id="KW-1133">Transmembrane helix</keyword>
<keyword evidence="6" id="KW-0472">Membrane</keyword>
<dbReference type="Gene3D" id="1.20.58.70">
    <property type="match status" value="1"/>
</dbReference>
<dbReference type="PANTHER" id="PTHR19957:SF307">
    <property type="entry name" value="PROTEIN SSO1-RELATED"/>
    <property type="match status" value="1"/>
</dbReference>
<evidence type="ECO:0000256" key="1">
    <source>
        <dbReference type="ARBA" id="ARBA00004211"/>
    </source>
</evidence>
<keyword evidence="4" id="KW-0532">Neurotransmitter transport</keyword>
<dbReference type="GO" id="GO:0006906">
    <property type="term" value="P:vesicle fusion"/>
    <property type="evidence" value="ECO:0007669"/>
    <property type="project" value="TreeGrafter"/>
</dbReference>
<dbReference type="SMART" id="SM00397">
    <property type="entry name" value="t_SNARE"/>
    <property type="match status" value="1"/>
</dbReference>
<dbReference type="GO" id="GO:0012505">
    <property type="term" value="C:endomembrane system"/>
    <property type="evidence" value="ECO:0007669"/>
    <property type="project" value="TreeGrafter"/>
</dbReference>
<dbReference type="PROSITE" id="PS50192">
    <property type="entry name" value="T_SNARE"/>
    <property type="match status" value="1"/>
</dbReference>
<evidence type="ECO:0000259" key="7">
    <source>
        <dbReference type="PROSITE" id="PS50192"/>
    </source>
</evidence>
<dbReference type="Gene3D" id="3.80.10.10">
    <property type="entry name" value="Ribonuclease Inhibitor"/>
    <property type="match status" value="1"/>
</dbReference>
<dbReference type="GO" id="GO:0006886">
    <property type="term" value="P:intracellular protein transport"/>
    <property type="evidence" value="ECO:0007669"/>
    <property type="project" value="TreeGrafter"/>
</dbReference>
<dbReference type="InterPro" id="IPR000727">
    <property type="entry name" value="T_SNARE_dom"/>
</dbReference>
<evidence type="ECO:0000256" key="6">
    <source>
        <dbReference type="ARBA" id="ARBA00023136"/>
    </source>
</evidence>
<dbReference type="GO" id="GO:0000149">
    <property type="term" value="F:SNARE binding"/>
    <property type="evidence" value="ECO:0007669"/>
    <property type="project" value="TreeGrafter"/>
</dbReference>
<feature type="domain" description="T-SNARE coiled-coil homology" evidence="7">
    <location>
        <begin position="372"/>
        <end position="434"/>
    </location>
</feature>
<dbReference type="SUPFAM" id="SSF52047">
    <property type="entry name" value="RNI-like"/>
    <property type="match status" value="1"/>
</dbReference>
<reference evidence="8 9" key="1">
    <citation type="journal article" date="2018" name="Nat. Ecol. Evol.">
        <title>Genomic signatures of mitonuclear coevolution across populations of Tigriopus californicus.</title>
        <authorList>
            <person name="Barreto F.S."/>
            <person name="Watson E.T."/>
            <person name="Lima T.G."/>
            <person name="Willett C.S."/>
            <person name="Edmands S."/>
            <person name="Li W."/>
            <person name="Burton R.S."/>
        </authorList>
    </citation>
    <scope>NUCLEOTIDE SEQUENCE [LARGE SCALE GENOMIC DNA]</scope>
    <source>
        <strain evidence="8 9">San Diego</strain>
    </source>
</reference>
<sequence length="661" mass="75867">MPKLKQVLDLRRSCLSYYAAFLHGTFKTVSLQLRKEKVRLKFDKLKAWTKELLEHLPWTIQTELFETLELIILAEKGYLDDSYYTLLSLFLNSETRCLSLKNPKLFQDSSLALESFLGGLGQCSKVREFTITKKVMELVDFDVVPILNLIGYFSGLEKLVLQELEGVEDLNRDALDELLIQLSMNSPTLKRSFKIDTMVKDRLQELNIIRDNGSEEDLSRRNDQNQGEFFALIEEIRHDLEILGSNIEGSKKIQNKIISDPLNRAKLQADLSDVKQAIKKKASMIKTKLNQVAQISAKDESSTAGRIQKTVLTTTVQNFVESMRNYNGIQADHQDKVIGQIQRMKDIGAVDEDRDTETGTELMQAQMAKQQLNDLEARFSHFTKLEDSIEEMRDMFLDMNMLVESQGEVIDRIESHVQNAEVDVEHAAEQTKIARKYQSLARRKKIYLITCVVLTLHLDLSGDPLSEYAYAAIAQMKSLHNLSLNRCNLKLKSLLQIMESLEALTSLECDHKIQDLILSPDNDATFTHSKLESIALNGVEGLTLVAEGFPYLREISVDYPNFGEHFEELDEGFKALTQCGLSPIIKLSFESFNMLYFVQRCQIDFLSSLKRFIYASPLLERLEIFTRDHTKKTTLERLQAELRRHNVDLNFLFHTQPKPRC</sequence>
<comment type="similarity">
    <text evidence="2">Belongs to the syntaxin family.</text>
</comment>
<dbReference type="Pfam" id="PF05739">
    <property type="entry name" value="SNARE"/>
    <property type="match status" value="1"/>
</dbReference>
<evidence type="ECO:0000313" key="9">
    <source>
        <dbReference type="Proteomes" id="UP000318571"/>
    </source>
</evidence>
<evidence type="ECO:0000256" key="2">
    <source>
        <dbReference type="ARBA" id="ARBA00009063"/>
    </source>
</evidence>
<dbReference type="PANTHER" id="PTHR19957">
    <property type="entry name" value="SYNTAXIN"/>
    <property type="match status" value="1"/>
</dbReference>
<dbReference type="InterPro" id="IPR032675">
    <property type="entry name" value="LRR_dom_sf"/>
</dbReference>
<evidence type="ECO:0000313" key="8">
    <source>
        <dbReference type="EMBL" id="TRY69443.1"/>
    </source>
</evidence>
<dbReference type="GO" id="GO:0006836">
    <property type="term" value="P:neurotransmitter transport"/>
    <property type="evidence" value="ECO:0007669"/>
    <property type="project" value="UniProtKB-KW"/>
</dbReference>
<keyword evidence="3" id="KW-0812">Transmembrane</keyword>
<protein>
    <recommendedName>
        <fullName evidence="7">t-SNARE coiled-coil homology domain-containing protein</fullName>
    </recommendedName>
</protein>
<dbReference type="InterPro" id="IPR010989">
    <property type="entry name" value="SNARE"/>
</dbReference>
<proteinExistence type="inferred from homology"/>
<name>A0A553NVI0_TIGCA</name>
<dbReference type="Gene3D" id="1.20.5.110">
    <property type="match status" value="1"/>
</dbReference>
<dbReference type="Pfam" id="PF00804">
    <property type="entry name" value="Syntaxin"/>
    <property type="match status" value="1"/>
</dbReference>
<dbReference type="InterPro" id="IPR045242">
    <property type="entry name" value="Syntaxin"/>
</dbReference>
<dbReference type="InterPro" id="IPR006011">
    <property type="entry name" value="Syntaxin_N"/>
</dbReference>
<dbReference type="GO" id="GO:0031201">
    <property type="term" value="C:SNARE complex"/>
    <property type="evidence" value="ECO:0007669"/>
    <property type="project" value="TreeGrafter"/>
</dbReference>
<keyword evidence="9" id="KW-1185">Reference proteome</keyword>
<dbReference type="SUPFAM" id="SSF47661">
    <property type="entry name" value="t-snare proteins"/>
    <property type="match status" value="1"/>
</dbReference>
<comment type="caution">
    <text evidence="8">The sequence shown here is derived from an EMBL/GenBank/DDBJ whole genome shotgun (WGS) entry which is preliminary data.</text>
</comment>
<dbReference type="GO" id="GO:0048278">
    <property type="term" value="P:vesicle docking"/>
    <property type="evidence" value="ECO:0007669"/>
    <property type="project" value="TreeGrafter"/>
</dbReference>
<evidence type="ECO:0000256" key="3">
    <source>
        <dbReference type="ARBA" id="ARBA00022692"/>
    </source>
</evidence>
<organism evidence="8 9">
    <name type="scientific">Tigriopus californicus</name>
    <name type="common">Marine copepod</name>
    <dbReference type="NCBI Taxonomy" id="6832"/>
    <lineage>
        <taxon>Eukaryota</taxon>
        <taxon>Metazoa</taxon>
        <taxon>Ecdysozoa</taxon>
        <taxon>Arthropoda</taxon>
        <taxon>Crustacea</taxon>
        <taxon>Multicrustacea</taxon>
        <taxon>Hexanauplia</taxon>
        <taxon>Copepoda</taxon>
        <taxon>Harpacticoida</taxon>
        <taxon>Harpacticidae</taxon>
        <taxon>Tigriopus</taxon>
    </lineage>
</organism>
<dbReference type="Proteomes" id="UP000318571">
    <property type="component" value="Chromosome 1"/>
</dbReference>
<dbReference type="EMBL" id="VCGU01000010">
    <property type="protein sequence ID" value="TRY69443.1"/>
    <property type="molecule type" value="Genomic_DNA"/>
</dbReference>